<dbReference type="SUPFAM" id="SSF55383">
    <property type="entry name" value="Copper amine oxidase, domain N"/>
    <property type="match status" value="1"/>
</dbReference>
<gene>
    <name evidence="3" type="ORF">DN757_27550</name>
</gene>
<dbReference type="Gene3D" id="3.30.457.10">
    <property type="entry name" value="Copper amine oxidase-like, N-terminal domain"/>
    <property type="match status" value="1"/>
</dbReference>
<feature type="signal peptide" evidence="1">
    <location>
        <begin position="1"/>
        <end position="44"/>
    </location>
</feature>
<reference evidence="3 4" key="1">
    <citation type="submission" date="2018-06" db="EMBL/GenBank/DDBJ databases">
        <title>Isolation of heavy metals resistant Paenibacillus silvae NC2 from Gold-Copper mine in ZiJin, China.</title>
        <authorList>
            <person name="Xu J."/>
            <person name="Mazhar H.S."/>
            <person name="Rensing C."/>
        </authorList>
    </citation>
    <scope>NUCLEOTIDE SEQUENCE [LARGE SCALE GENOMIC DNA]</scope>
    <source>
        <strain evidence="3 4">NC2</strain>
    </source>
</reference>
<protein>
    <recommendedName>
        <fullName evidence="2">Copper amine oxidase-like N-terminal domain-containing protein</fullName>
    </recommendedName>
</protein>
<sequence length="323" mass="35211">MNMNKTTSTHRSYWKQKKWKMMLAASILTAGAVPALFTPSVAEAAATVKPAAYINNMPAEYDVVIRQGVTYIALTELQFLGDYTFGYDNKTKQISITAGSDKYMLTPNSKTMKKNGQTASLSSAPILVKGKAMLPLRAIGETFGAQVRWNQAAKEAYIYNTNAAVVKDYNGSDLTAAREAAIQLPRFSDLGQPRLKVKNPLGPVDSSTAYIFEQGQKDRFFTIEDSDLVSYYTITNGNAMLKWQANLGKQAGTIGDLFFIKAKSIAEVGNRPSVASKTLVSFKYSLMLEETAYELMDKSGSLDSGSAAPAKGKIIVEVPGEKK</sequence>
<comment type="caution">
    <text evidence="3">The sequence shown here is derived from an EMBL/GenBank/DDBJ whole genome shotgun (WGS) entry which is preliminary data.</text>
</comment>
<dbReference type="Proteomes" id="UP000249204">
    <property type="component" value="Unassembled WGS sequence"/>
</dbReference>
<dbReference type="Pfam" id="PF07833">
    <property type="entry name" value="Cu_amine_oxidN1"/>
    <property type="match status" value="1"/>
</dbReference>
<evidence type="ECO:0000259" key="2">
    <source>
        <dbReference type="Pfam" id="PF07833"/>
    </source>
</evidence>
<accession>A0A2W6N9K3</accession>
<dbReference type="AlphaFoldDB" id="A0A2W6N9K3"/>
<evidence type="ECO:0000313" key="4">
    <source>
        <dbReference type="Proteomes" id="UP000249204"/>
    </source>
</evidence>
<dbReference type="InterPro" id="IPR036582">
    <property type="entry name" value="Mao_N_sf"/>
</dbReference>
<name>A0A2W6N9K3_9BACL</name>
<feature type="chain" id="PRO_5015913772" description="Copper amine oxidase-like N-terminal domain-containing protein" evidence="1">
    <location>
        <begin position="45"/>
        <end position="323"/>
    </location>
</feature>
<dbReference type="EMBL" id="QKWW01000100">
    <property type="protein sequence ID" value="PZT52401.1"/>
    <property type="molecule type" value="Genomic_DNA"/>
</dbReference>
<keyword evidence="1" id="KW-0732">Signal</keyword>
<evidence type="ECO:0000313" key="3">
    <source>
        <dbReference type="EMBL" id="PZT52401.1"/>
    </source>
</evidence>
<dbReference type="InterPro" id="IPR012854">
    <property type="entry name" value="Cu_amine_oxidase-like_N"/>
</dbReference>
<proteinExistence type="predicted"/>
<evidence type="ECO:0000256" key="1">
    <source>
        <dbReference type="SAM" id="SignalP"/>
    </source>
</evidence>
<feature type="domain" description="Copper amine oxidase-like N-terminal" evidence="2">
    <location>
        <begin position="62"/>
        <end position="158"/>
    </location>
</feature>
<organism evidence="3 4">
    <name type="scientific">Paenibacillus silvae</name>
    <dbReference type="NCBI Taxonomy" id="1325358"/>
    <lineage>
        <taxon>Bacteria</taxon>
        <taxon>Bacillati</taxon>
        <taxon>Bacillota</taxon>
        <taxon>Bacilli</taxon>
        <taxon>Bacillales</taxon>
        <taxon>Paenibacillaceae</taxon>
        <taxon>Paenibacillus</taxon>
    </lineage>
</organism>